<organism evidence="1 2">
    <name type="scientific">Emericellopsis cladophorae</name>
    <dbReference type="NCBI Taxonomy" id="2686198"/>
    <lineage>
        <taxon>Eukaryota</taxon>
        <taxon>Fungi</taxon>
        <taxon>Dikarya</taxon>
        <taxon>Ascomycota</taxon>
        <taxon>Pezizomycotina</taxon>
        <taxon>Sordariomycetes</taxon>
        <taxon>Hypocreomycetidae</taxon>
        <taxon>Hypocreales</taxon>
        <taxon>Bionectriaceae</taxon>
        <taxon>Emericellopsis</taxon>
    </lineage>
</organism>
<dbReference type="EMBL" id="JAGIXG020000132">
    <property type="protein sequence ID" value="KAI6777665.1"/>
    <property type="molecule type" value="Genomic_DNA"/>
</dbReference>
<dbReference type="Proteomes" id="UP001055219">
    <property type="component" value="Unassembled WGS sequence"/>
</dbReference>
<dbReference type="AlphaFoldDB" id="A0A9Q0BAK8"/>
<reference evidence="1" key="1">
    <citation type="journal article" date="2021" name="J Fungi (Basel)">
        <title>Genomic and Metabolomic Analyses of the Marine Fungus Emericellopsis cladophorae: Insights into Saltwater Adaptability Mechanisms and Its Biosynthetic Potential.</title>
        <authorList>
            <person name="Goncalves M.F.M."/>
            <person name="Hilario S."/>
            <person name="Van de Peer Y."/>
            <person name="Esteves A.C."/>
            <person name="Alves A."/>
        </authorList>
    </citation>
    <scope>NUCLEOTIDE SEQUENCE</scope>
    <source>
        <strain evidence="1">MUM 19.33</strain>
    </source>
</reference>
<proteinExistence type="predicted"/>
<dbReference type="RefSeq" id="XP_051358521.1">
    <property type="nucleotide sequence ID" value="XM_051510593.1"/>
</dbReference>
<protein>
    <submittedName>
        <fullName evidence="1">Uncharacterized protein</fullName>
    </submittedName>
</protein>
<keyword evidence="2" id="KW-1185">Reference proteome</keyword>
<evidence type="ECO:0000313" key="2">
    <source>
        <dbReference type="Proteomes" id="UP001055219"/>
    </source>
</evidence>
<gene>
    <name evidence="1" type="ORF">J7T54_007392</name>
</gene>
<evidence type="ECO:0000313" key="1">
    <source>
        <dbReference type="EMBL" id="KAI6777665.1"/>
    </source>
</evidence>
<comment type="caution">
    <text evidence="1">The sequence shown here is derived from an EMBL/GenBank/DDBJ whole genome shotgun (WGS) entry which is preliminary data.</text>
</comment>
<reference evidence="1" key="2">
    <citation type="submission" date="2022-07" db="EMBL/GenBank/DDBJ databases">
        <authorList>
            <person name="Goncalves M.F.M."/>
            <person name="Hilario S."/>
            <person name="Van De Peer Y."/>
            <person name="Esteves A.C."/>
            <person name="Alves A."/>
        </authorList>
    </citation>
    <scope>NUCLEOTIDE SEQUENCE</scope>
    <source>
        <strain evidence="1">MUM 19.33</strain>
    </source>
</reference>
<sequence>MDVAEIEEVMAISKAASRASAVAVAVALAVEGWRLLQRSINLLVCSDSKGTQSTGYIALISVSRAPNGVIPTVELSVPIVISFINLGSRQHKFQQSLVSELMTDVLLNNEQVVWMYALPANMRMTRSHDTQKWWVGEQAGKKWPEVVGTVPKRRPP</sequence>
<dbReference type="GeneID" id="75833867"/>
<accession>A0A9Q0BAK8</accession>
<name>A0A9Q0BAK8_9HYPO</name>